<dbReference type="Pfam" id="PF05433">
    <property type="entry name" value="Rick_17kDa_Anti"/>
    <property type="match status" value="1"/>
</dbReference>
<reference evidence="8" key="1">
    <citation type="submission" date="2009-09" db="EMBL/GenBank/DDBJ databases">
        <title>The complete chromosome of Desulfohalobium retbaense DSM 5692.</title>
        <authorList>
            <consortium name="US DOE Joint Genome Institute (JGI-PGF)"/>
            <person name="Lucas S."/>
            <person name="Copeland A."/>
            <person name="Lapidus A."/>
            <person name="Glavina del Rio T."/>
            <person name="Dalin E."/>
            <person name="Tice H."/>
            <person name="Bruce D."/>
            <person name="Goodwin L."/>
            <person name="Pitluck S."/>
            <person name="Kyrpides N."/>
            <person name="Mavromatis K."/>
            <person name="Ivanova N."/>
            <person name="Mikhailova N."/>
            <person name="Munk A.C."/>
            <person name="Brettin T."/>
            <person name="Detter J.C."/>
            <person name="Han C."/>
            <person name="Tapia R."/>
            <person name="Larimer F."/>
            <person name="Land M."/>
            <person name="Hauser L."/>
            <person name="Markowitz V."/>
            <person name="Cheng J.-F."/>
            <person name="Hugenholtz P."/>
            <person name="Woyke T."/>
            <person name="Wu D."/>
            <person name="Spring S."/>
            <person name="Klenk H.-P."/>
            <person name="Eisen J.A."/>
        </authorList>
    </citation>
    <scope>NUCLEOTIDE SEQUENCE [LARGE SCALE GENOMIC DNA]</scope>
    <source>
        <strain evidence="8">DSM 5692</strain>
    </source>
</reference>
<dbReference type="Proteomes" id="UP000001052">
    <property type="component" value="Chromosome"/>
</dbReference>
<dbReference type="GO" id="GO:0019867">
    <property type="term" value="C:outer membrane"/>
    <property type="evidence" value="ECO:0007669"/>
    <property type="project" value="InterPro"/>
</dbReference>
<keyword evidence="2 4" id="KW-0472">Membrane</keyword>
<proteinExistence type="predicted"/>
<evidence type="ECO:0000259" key="5">
    <source>
        <dbReference type="Pfam" id="PF05433"/>
    </source>
</evidence>
<feature type="compositionally biased region" description="Low complexity" evidence="3">
    <location>
        <begin position="224"/>
        <end position="238"/>
    </location>
</feature>
<organism evidence="7 8">
    <name type="scientific">Desulfohalobium retbaense (strain ATCC 49708 / DSM 5692 / JCM 16813 / HR100)</name>
    <dbReference type="NCBI Taxonomy" id="485915"/>
    <lineage>
        <taxon>Bacteria</taxon>
        <taxon>Pseudomonadati</taxon>
        <taxon>Thermodesulfobacteriota</taxon>
        <taxon>Desulfovibrionia</taxon>
        <taxon>Desulfovibrionales</taxon>
        <taxon>Desulfohalobiaceae</taxon>
        <taxon>Desulfohalobium</taxon>
    </lineage>
</organism>
<dbReference type="RefSeq" id="WP_015752762.1">
    <property type="nucleotide sequence ID" value="NC_013223.1"/>
</dbReference>
<dbReference type="EMBL" id="CP001734">
    <property type="protein sequence ID" value="ACV69628.1"/>
    <property type="molecule type" value="Genomic_DNA"/>
</dbReference>
<feature type="domain" description="Glycine zipper 2TM" evidence="5">
    <location>
        <begin position="34"/>
        <end position="75"/>
    </location>
</feature>
<dbReference type="STRING" id="485915.Dret_2345"/>
<dbReference type="KEGG" id="drt:Dret_2345"/>
<feature type="transmembrane region" description="Helical" evidence="4">
    <location>
        <begin position="33"/>
        <end position="51"/>
    </location>
</feature>
<dbReference type="PANTHER" id="PTHR35603">
    <property type="match status" value="1"/>
</dbReference>
<sequence>MSRRLRLWIGIGVLGLALLSAGCVTDGMGNKQAGGTAIGALAGGLAGSLFGSGQGKTVAIVAGALAGAALGNYIGSILDERDQQAVAAESARTLSTARDGQTNTWSNPESGASAAITVEKTERVTRKVPIVREKYVASPGELVLINTAHEALKTSNVRSGPGTTYKAVNLLQQGDVVTVVGQVKDRNWYMVGRDGRSIGYVYASLLREVPESAGAPEVVPVQTAKASAEPEQQQASQETADPSLASARQGVLRTEALDLDDIESSMDLEGQGLVAEEVQAETEVRTVTVAVENDKGQQETNTFRASRAGDGAWEVI</sequence>
<dbReference type="InterPro" id="IPR051407">
    <property type="entry name" value="Bact_OM_lipoprot/Surf_antigen"/>
</dbReference>
<gene>
    <name evidence="7" type="ordered locus">Dret_2345</name>
</gene>
<dbReference type="OrthoDB" id="6853800at2"/>
<name>C8X5D1_DESRD</name>
<dbReference type="InterPro" id="IPR008816">
    <property type="entry name" value="Gly_zipper_2TM_dom"/>
</dbReference>
<dbReference type="Gene3D" id="2.30.30.40">
    <property type="entry name" value="SH3 Domains"/>
    <property type="match status" value="1"/>
</dbReference>
<evidence type="ECO:0000313" key="7">
    <source>
        <dbReference type="EMBL" id="ACV69628.1"/>
    </source>
</evidence>
<keyword evidence="8" id="KW-1185">Reference proteome</keyword>
<protein>
    <submittedName>
        <fullName evidence="7">17 kDa surface antigen</fullName>
    </submittedName>
</protein>
<evidence type="ECO:0000313" key="8">
    <source>
        <dbReference type="Proteomes" id="UP000001052"/>
    </source>
</evidence>
<accession>C8X5D1</accession>
<feature type="domain" description="SH3b" evidence="6">
    <location>
        <begin position="156"/>
        <end position="206"/>
    </location>
</feature>
<dbReference type="InterPro" id="IPR003646">
    <property type="entry name" value="SH3-like_bac-type"/>
</dbReference>
<dbReference type="eggNOG" id="COG4991">
    <property type="taxonomic scope" value="Bacteria"/>
</dbReference>
<reference evidence="7 8" key="2">
    <citation type="journal article" date="2010" name="Stand. Genomic Sci.">
        <title>Complete genome sequence of Desulfohalobium retbaense type strain (HR(100)).</title>
        <authorList>
            <person name="Spring S."/>
            <person name="Nolan M."/>
            <person name="Lapidus A."/>
            <person name="Glavina Del Rio T."/>
            <person name="Copeland A."/>
            <person name="Tice H."/>
            <person name="Cheng J.F."/>
            <person name="Lucas S."/>
            <person name="Land M."/>
            <person name="Chen F."/>
            <person name="Bruce D."/>
            <person name="Goodwin L."/>
            <person name="Pitluck S."/>
            <person name="Ivanova N."/>
            <person name="Mavromatis K."/>
            <person name="Mikhailova N."/>
            <person name="Pati A."/>
            <person name="Chen A."/>
            <person name="Palaniappan K."/>
            <person name="Hauser L."/>
            <person name="Chang Y.J."/>
            <person name="Jeffries C.D."/>
            <person name="Munk C."/>
            <person name="Kiss H."/>
            <person name="Chain P."/>
            <person name="Han C."/>
            <person name="Brettin T."/>
            <person name="Detter J.C."/>
            <person name="Schuler E."/>
            <person name="Goker M."/>
            <person name="Rohde M."/>
            <person name="Bristow J."/>
            <person name="Eisen J.A."/>
            <person name="Markowitz V."/>
            <person name="Hugenholtz P."/>
            <person name="Kyrpides N.C."/>
            <person name="Klenk H.P."/>
        </authorList>
    </citation>
    <scope>NUCLEOTIDE SEQUENCE [LARGE SCALE GENOMIC DNA]</scope>
    <source>
        <strain evidence="7 8">DSM 5692</strain>
    </source>
</reference>
<evidence type="ECO:0000256" key="2">
    <source>
        <dbReference type="ARBA" id="ARBA00023136"/>
    </source>
</evidence>
<dbReference type="eggNOG" id="COG4520">
    <property type="taxonomic scope" value="Bacteria"/>
</dbReference>
<evidence type="ECO:0000256" key="1">
    <source>
        <dbReference type="ARBA" id="ARBA00004370"/>
    </source>
</evidence>
<evidence type="ECO:0000256" key="3">
    <source>
        <dbReference type="SAM" id="MobiDB-lite"/>
    </source>
</evidence>
<evidence type="ECO:0000259" key="6">
    <source>
        <dbReference type="Pfam" id="PF08239"/>
    </source>
</evidence>
<dbReference type="PROSITE" id="PS51257">
    <property type="entry name" value="PROKAR_LIPOPROTEIN"/>
    <property type="match status" value="1"/>
</dbReference>
<dbReference type="HOGENOM" id="CLU_077356_0_0_7"/>
<dbReference type="Pfam" id="PF08239">
    <property type="entry name" value="SH3_3"/>
    <property type="match status" value="1"/>
</dbReference>
<comment type="subcellular location">
    <subcellularLocation>
        <location evidence="1">Membrane</location>
    </subcellularLocation>
</comment>
<keyword evidence="4" id="KW-1133">Transmembrane helix</keyword>
<feature type="transmembrane region" description="Helical" evidence="4">
    <location>
        <begin position="58"/>
        <end position="78"/>
    </location>
</feature>
<dbReference type="AlphaFoldDB" id="C8X5D1"/>
<dbReference type="PANTHER" id="PTHR35603:SF2">
    <property type="entry name" value="OUTER MEMBRANE LIPOPROTEIN"/>
    <property type="match status" value="1"/>
</dbReference>
<evidence type="ECO:0000256" key="4">
    <source>
        <dbReference type="SAM" id="Phobius"/>
    </source>
</evidence>
<feature type="region of interest" description="Disordered" evidence="3">
    <location>
        <begin position="221"/>
        <end position="246"/>
    </location>
</feature>
<keyword evidence="4" id="KW-0812">Transmembrane</keyword>